<feature type="non-terminal residue" evidence="2">
    <location>
        <position position="1"/>
    </location>
</feature>
<feature type="region of interest" description="Disordered" evidence="1">
    <location>
        <begin position="1"/>
        <end position="27"/>
    </location>
</feature>
<dbReference type="Proteomes" id="UP000266841">
    <property type="component" value="Unassembled WGS sequence"/>
</dbReference>
<name>K0RQ51_THAOC</name>
<accession>K0RQ51</accession>
<organism evidence="2 3">
    <name type="scientific">Thalassiosira oceanica</name>
    <name type="common">Marine diatom</name>
    <dbReference type="NCBI Taxonomy" id="159749"/>
    <lineage>
        <taxon>Eukaryota</taxon>
        <taxon>Sar</taxon>
        <taxon>Stramenopiles</taxon>
        <taxon>Ochrophyta</taxon>
        <taxon>Bacillariophyta</taxon>
        <taxon>Coscinodiscophyceae</taxon>
        <taxon>Thalassiosirophycidae</taxon>
        <taxon>Thalassiosirales</taxon>
        <taxon>Thalassiosiraceae</taxon>
        <taxon>Thalassiosira</taxon>
    </lineage>
</organism>
<dbReference type="AlphaFoldDB" id="K0RQ51"/>
<proteinExistence type="predicted"/>
<gene>
    <name evidence="2" type="ORF">THAOC_29862</name>
</gene>
<sequence length="211" mass="23196">PEAEVPRGEDPAAGDAPRRGPELAARDLDAGPLAPCGEALVVGRLGLDGCRLSSVLLRSRTRRPSYDGEPSSATPTFMVNPMKARDESTKWRLLCYVYATAGFYRCHPPRSYIYLVDKDRSKEWKKELCPILSETRFLLACRNRPIKGRVYVSEASDVRIVNPYQPSTAATAAPIVDASRRSAGKHCANCQTSIACDKLHSPSRYIIIVCG</sequence>
<evidence type="ECO:0000313" key="2">
    <source>
        <dbReference type="EMBL" id="EJK51011.1"/>
    </source>
</evidence>
<evidence type="ECO:0000256" key="1">
    <source>
        <dbReference type="SAM" id="MobiDB-lite"/>
    </source>
</evidence>
<dbReference type="EMBL" id="AGNL01042398">
    <property type="protein sequence ID" value="EJK51011.1"/>
    <property type="molecule type" value="Genomic_DNA"/>
</dbReference>
<comment type="caution">
    <text evidence="2">The sequence shown here is derived from an EMBL/GenBank/DDBJ whole genome shotgun (WGS) entry which is preliminary data.</text>
</comment>
<evidence type="ECO:0000313" key="3">
    <source>
        <dbReference type="Proteomes" id="UP000266841"/>
    </source>
</evidence>
<reference evidence="2 3" key="1">
    <citation type="journal article" date="2012" name="Genome Biol.">
        <title>Genome and low-iron response of an oceanic diatom adapted to chronic iron limitation.</title>
        <authorList>
            <person name="Lommer M."/>
            <person name="Specht M."/>
            <person name="Roy A.S."/>
            <person name="Kraemer L."/>
            <person name="Andreson R."/>
            <person name="Gutowska M.A."/>
            <person name="Wolf J."/>
            <person name="Bergner S.V."/>
            <person name="Schilhabel M.B."/>
            <person name="Klostermeier U.C."/>
            <person name="Beiko R.G."/>
            <person name="Rosenstiel P."/>
            <person name="Hippler M."/>
            <person name="Laroche J."/>
        </authorList>
    </citation>
    <scope>NUCLEOTIDE SEQUENCE [LARGE SCALE GENOMIC DNA]</scope>
    <source>
        <strain evidence="2 3">CCMP1005</strain>
    </source>
</reference>
<protein>
    <submittedName>
        <fullName evidence="2">Uncharacterized protein</fullName>
    </submittedName>
</protein>
<keyword evidence="3" id="KW-1185">Reference proteome</keyword>